<dbReference type="AlphaFoldDB" id="A0A8J7S3L3"/>
<keyword evidence="2 4" id="KW-0547">Nucleotide-binding</keyword>
<sequence>MYVLKYIESINEKNLKKGLKTVKIINNSKAVETCQNKYLTYVKLNEFMPKSYLTYSKEFKDIEELVEKNIEYPIVVKPVYGGYGNNVLMARDSKELNNICDLINSSNKEIFLQEYVPYKHDLRVFVLGKEVIGCMERIPHENWKANYSLGATIKEFEISEDIKKCVLNATRKLEAELVGVDVLVTEKDFKILEMNITPQFSGMIHFVDVPKKIIEYCLNLSKKDNK</sequence>
<organism evidence="6 7">
    <name type="scientific">Methanococcus voltae</name>
    <dbReference type="NCBI Taxonomy" id="2188"/>
    <lineage>
        <taxon>Archaea</taxon>
        <taxon>Methanobacteriati</taxon>
        <taxon>Methanobacteriota</taxon>
        <taxon>Methanomada group</taxon>
        <taxon>Methanococci</taxon>
        <taxon>Methanococcales</taxon>
        <taxon>Methanococcaceae</taxon>
        <taxon>Methanococcus</taxon>
    </lineage>
</organism>
<dbReference type="InterPro" id="IPR013651">
    <property type="entry name" value="ATP-grasp_RimK-type"/>
</dbReference>
<reference evidence="6" key="1">
    <citation type="submission" date="2021-03" db="EMBL/GenBank/DDBJ databases">
        <title>Genomic Encyclopedia of Type Strains, Phase IV (KMG-V): Genome sequencing to study the core and pangenomes of soil and plant-associated prokaryotes.</title>
        <authorList>
            <person name="Whitman W."/>
        </authorList>
    </citation>
    <scope>NUCLEOTIDE SEQUENCE</scope>
    <source>
        <strain evidence="6">C4</strain>
    </source>
</reference>
<evidence type="ECO:0000256" key="2">
    <source>
        <dbReference type="ARBA" id="ARBA00022741"/>
    </source>
</evidence>
<dbReference type="Gene3D" id="3.30.1490.20">
    <property type="entry name" value="ATP-grasp fold, A domain"/>
    <property type="match status" value="1"/>
</dbReference>
<evidence type="ECO:0000256" key="1">
    <source>
        <dbReference type="ARBA" id="ARBA00022723"/>
    </source>
</evidence>
<dbReference type="Pfam" id="PF08443">
    <property type="entry name" value="RimK"/>
    <property type="match status" value="1"/>
</dbReference>
<comment type="caution">
    <text evidence="6">The sequence shown here is derived from an EMBL/GenBank/DDBJ whole genome shotgun (WGS) entry which is preliminary data.</text>
</comment>
<dbReference type="PROSITE" id="PS50975">
    <property type="entry name" value="ATP_GRASP"/>
    <property type="match status" value="1"/>
</dbReference>
<dbReference type="InterPro" id="IPR013815">
    <property type="entry name" value="ATP_grasp_subdomain_1"/>
</dbReference>
<evidence type="ECO:0000256" key="4">
    <source>
        <dbReference type="PROSITE-ProRule" id="PRU00409"/>
    </source>
</evidence>
<dbReference type="GO" id="GO:0046872">
    <property type="term" value="F:metal ion binding"/>
    <property type="evidence" value="ECO:0007669"/>
    <property type="project" value="UniProtKB-KW"/>
</dbReference>
<keyword evidence="6" id="KW-0436">Ligase</keyword>
<dbReference type="GO" id="GO:0043774">
    <property type="term" value="F:coenzyme F420-2 alpha-glutamyl ligase activity"/>
    <property type="evidence" value="ECO:0007669"/>
    <property type="project" value="TreeGrafter"/>
</dbReference>
<proteinExistence type="predicted"/>
<dbReference type="InterPro" id="IPR004666">
    <property type="entry name" value="Rp_bS6_RimK/Lys_biosynth_LsyX"/>
</dbReference>
<dbReference type="GO" id="GO:0005840">
    <property type="term" value="C:ribosome"/>
    <property type="evidence" value="ECO:0007669"/>
    <property type="project" value="UniProtKB-KW"/>
</dbReference>
<accession>A0A8J7S3L3</accession>
<evidence type="ECO:0000313" key="7">
    <source>
        <dbReference type="Proteomes" id="UP000740329"/>
    </source>
</evidence>
<dbReference type="GO" id="GO:0005737">
    <property type="term" value="C:cytoplasm"/>
    <property type="evidence" value="ECO:0007669"/>
    <property type="project" value="TreeGrafter"/>
</dbReference>
<feature type="domain" description="ATP-grasp" evidence="5">
    <location>
        <begin position="38"/>
        <end position="222"/>
    </location>
</feature>
<dbReference type="PANTHER" id="PTHR21621">
    <property type="entry name" value="RIBOSOMAL PROTEIN S6 MODIFICATION PROTEIN"/>
    <property type="match status" value="1"/>
</dbReference>
<keyword evidence="6" id="KW-0689">Ribosomal protein</keyword>
<dbReference type="Gene3D" id="3.30.470.20">
    <property type="entry name" value="ATP-grasp fold, B domain"/>
    <property type="match status" value="1"/>
</dbReference>
<dbReference type="InterPro" id="IPR011761">
    <property type="entry name" value="ATP-grasp"/>
</dbReference>
<dbReference type="EC" id="6.3.2.-" evidence="6"/>
<evidence type="ECO:0000259" key="5">
    <source>
        <dbReference type="PROSITE" id="PS50975"/>
    </source>
</evidence>
<dbReference type="PANTHER" id="PTHR21621:SF2">
    <property type="entry name" value="COENZYME GAMMA-F420-2:ALPHA-L-GLUTAMATE LIGASE"/>
    <property type="match status" value="1"/>
</dbReference>
<keyword evidence="1" id="KW-0479">Metal-binding</keyword>
<keyword evidence="3 4" id="KW-0067">ATP-binding</keyword>
<protein>
    <submittedName>
        <fullName evidence="6">Ribosomal protein S6--L-glutamate ligase</fullName>
        <ecNumber evidence="6">6.3.2.-</ecNumber>
    </submittedName>
</protein>
<gene>
    <name evidence="6" type="ORF">J3E07_000206</name>
</gene>
<evidence type="ECO:0000256" key="3">
    <source>
        <dbReference type="ARBA" id="ARBA00022840"/>
    </source>
</evidence>
<dbReference type="NCBIfam" id="TIGR00768">
    <property type="entry name" value="rimK_fam"/>
    <property type="match status" value="1"/>
</dbReference>
<name>A0A8J7S3L3_METVO</name>
<keyword evidence="6" id="KW-0687">Ribonucleoprotein</keyword>
<dbReference type="SUPFAM" id="SSF56059">
    <property type="entry name" value="Glutathione synthetase ATP-binding domain-like"/>
    <property type="match status" value="1"/>
</dbReference>
<dbReference type="EMBL" id="JAGGMV010000001">
    <property type="protein sequence ID" value="MBP2200808.1"/>
    <property type="molecule type" value="Genomic_DNA"/>
</dbReference>
<dbReference type="GO" id="GO:0005524">
    <property type="term" value="F:ATP binding"/>
    <property type="evidence" value="ECO:0007669"/>
    <property type="project" value="UniProtKB-UniRule"/>
</dbReference>
<dbReference type="Proteomes" id="UP000740329">
    <property type="component" value="Unassembled WGS sequence"/>
</dbReference>
<evidence type="ECO:0000313" key="6">
    <source>
        <dbReference type="EMBL" id="MBP2200808.1"/>
    </source>
</evidence>